<protein>
    <submittedName>
        <fullName evidence="1">Uncharacterized protein</fullName>
    </submittedName>
</protein>
<keyword evidence="2" id="KW-1185">Reference proteome</keyword>
<dbReference type="AlphaFoldDB" id="A0AAV5JI99"/>
<evidence type="ECO:0000313" key="2">
    <source>
        <dbReference type="Proteomes" id="UP001054252"/>
    </source>
</evidence>
<proteinExistence type="predicted"/>
<evidence type="ECO:0000313" key="1">
    <source>
        <dbReference type="EMBL" id="GKV11780.1"/>
    </source>
</evidence>
<dbReference type="EMBL" id="BPVZ01000035">
    <property type="protein sequence ID" value="GKV11780.1"/>
    <property type="molecule type" value="Genomic_DNA"/>
</dbReference>
<sequence length="43" mass="4871">MSNCKIITLDLHMCHCHGSPVFKLLGEGMVSGRPNLNVFVERW</sequence>
<name>A0AAV5JI99_9ROSI</name>
<reference evidence="1 2" key="1">
    <citation type="journal article" date="2021" name="Commun. Biol.">
        <title>The genome of Shorea leprosula (Dipterocarpaceae) highlights the ecological relevance of drought in aseasonal tropical rainforests.</title>
        <authorList>
            <person name="Ng K.K.S."/>
            <person name="Kobayashi M.J."/>
            <person name="Fawcett J.A."/>
            <person name="Hatakeyama M."/>
            <person name="Paape T."/>
            <person name="Ng C.H."/>
            <person name="Ang C.C."/>
            <person name="Tnah L.H."/>
            <person name="Lee C.T."/>
            <person name="Nishiyama T."/>
            <person name="Sese J."/>
            <person name="O'Brien M.J."/>
            <person name="Copetti D."/>
            <person name="Mohd Noor M.I."/>
            <person name="Ong R.C."/>
            <person name="Putra M."/>
            <person name="Sireger I.Z."/>
            <person name="Indrioko S."/>
            <person name="Kosugi Y."/>
            <person name="Izuno A."/>
            <person name="Isagi Y."/>
            <person name="Lee S.L."/>
            <person name="Shimizu K.K."/>
        </authorList>
    </citation>
    <scope>NUCLEOTIDE SEQUENCE [LARGE SCALE GENOMIC DNA]</scope>
    <source>
        <strain evidence="1">214</strain>
    </source>
</reference>
<gene>
    <name evidence="1" type="ORF">SLEP1_g23000</name>
</gene>
<comment type="caution">
    <text evidence="1">The sequence shown here is derived from an EMBL/GenBank/DDBJ whole genome shotgun (WGS) entry which is preliminary data.</text>
</comment>
<dbReference type="Proteomes" id="UP001054252">
    <property type="component" value="Unassembled WGS sequence"/>
</dbReference>
<organism evidence="1 2">
    <name type="scientific">Rubroshorea leprosula</name>
    <dbReference type="NCBI Taxonomy" id="152421"/>
    <lineage>
        <taxon>Eukaryota</taxon>
        <taxon>Viridiplantae</taxon>
        <taxon>Streptophyta</taxon>
        <taxon>Embryophyta</taxon>
        <taxon>Tracheophyta</taxon>
        <taxon>Spermatophyta</taxon>
        <taxon>Magnoliopsida</taxon>
        <taxon>eudicotyledons</taxon>
        <taxon>Gunneridae</taxon>
        <taxon>Pentapetalae</taxon>
        <taxon>rosids</taxon>
        <taxon>malvids</taxon>
        <taxon>Malvales</taxon>
        <taxon>Dipterocarpaceae</taxon>
        <taxon>Rubroshorea</taxon>
    </lineage>
</organism>
<accession>A0AAV5JI99</accession>